<proteinExistence type="predicted"/>
<sequence>MAKSYKVSVFAGTKVVADMAQQVKNATIEASIQLKTIKGGATSATPTILAPGPSGQNRKMEDVQGWFVNGTAANPPVATGTPWEAPAGNKNTNWWDGIAGSWSLGSSVPLPSDTKIKTWIPSEKYIVGTQVSYNDTIWQAINPVNENDLSPQFNANWKPIINGSTYQLHGDNANYLDFARLVKNIFVDTNGNDGNYRISYVVKNSDIFQKLAIQIVNVNDTTKVGTFYFPYDSELKPNSIVPLLNHSEEPLNALGFKVSIEANNFEQFGTDSYNQFVESSAIFFNNNNVNIANSLAVQIKSTARIVDLNTYSLAQNTSNDIVNWFSLLKGIYIDNKKELVAPERYGISYIWQNDNNNPDFGRFGLQIKIDNIHPSNYGLPMSIPITSIKKGELIKLDVVDTEETASYLDIYVIFDESKVFPQTRMFHFLDRLLSPFNSSAILNNVIPIVNKAIDLNKSQPTIMPFLLSEESDKWFSAIENIYLIDPKRNIGDEYSISYYWQNHTLGKFGLQLYKNGTDPTNFTFSGSPEKGSIEKLSSDPSEALSYIDIIIEFNDITTDSFLGYLEDRKEIFLPAAFQYEKTKQIIELASGVKENTKRLNLSENGVNAIQNAIDSIFDASPNNIYNLRVGAGLYKITNSSQFLGNPGYPAMILMKDHVNIIGDSKEDCVLWAELPYNDTDIDTSIPRTLHQTIYNWSDNCLIENFTIVAKNMRYVLHQDNPQEASRTRYYKNCDFIFLGDKGNLVALGIGTWSGSKTYVEGGRSYSAYSNAFACHNNVAFSDPSLWHFKGHTFSSEAGAGPIAMQNSGSLISDVVVFENCKTEGDWVLNYLEWWIYSPGVNDHFNHADWKIKGFGNAPMYFNNEVDGKALKIEASTIGEKVRFDNTSSAYPILITNNKKYWGYLGHPEREIVDQYVVFDSTSGLNSYAIGGKSIKESNYPFGVNLSQDSLGKRLGNCSVVNKNLGIIIGSATINIVFNKNYTAFTNAEVIAEINTALGTKGMASEYNVGKDYYPEFTDCNFLMTNATTEVIEKGSFVTRVGSKIKKADINDEVFGIAIDDIAPFSIQDGLIKGKGRVVKNMIFNVSDIRVKSGQVVIKGKKYAADNGELVEDENGLMIGFEDNYILIGNNANQRQ</sequence>
<evidence type="ECO:0000313" key="1">
    <source>
        <dbReference type="EMBL" id="VXC44178.1"/>
    </source>
</evidence>
<name>A0A653YNL9_SPHMU</name>
<dbReference type="Proteomes" id="UP000432350">
    <property type="component" value="Unassembled WGS sequence"/>
</dbReference>
<dbReference type="AlphaFoldDB" id="A0A653YNL9"/>
<accession>A0A653YNL9</accession>
<protein>
    <submittedName>
        <fullName evidence="1">Uncharacterized protein</fullName>
    </submittedName>
</protein>
<dbReference type="EMBL" id="CABWMV010000003">
    <property type="protein sequence ID" value="VXC44178.1"/>
    <property type="molecule type" value="Genomic_DNA"/>
</dbReference>
<gene>
    <name evidence="1" type="ORF">SPHINGO8BC_110237</name>
</gene>
<reference evidence="1 2" key="1">
    <citation type="submission" date="2019-10" db="EMBL/GenBank/DDBJ databases">
        <authorList>
            <person name="Karimi E."/>
        </authorList>
    </citation>
    <scope>NUCLEOTIDE SEQUENCE [LARGE SCALE GENOMIC DNA]</scope>
    <source>
        <strain evidence="1">Sphingobacterium sp. 8BC</strain>
    </source>
</reference>
<evidence type="ECO:0000313" key="2">
    <source>
        <dbReference type="Proteomes" id="UP000432350"/>
    </source>
</evidence>
<organism evidence="1 2">
    <name type="scientific">Sphingobacterium multivorum</name>
    <dbReference type="NCBI Taxonomy" id="28454"/>
    <lineage>
        <taxon>Bacteria</taxon>
        <taxon>Pseudomonadati</taxon>
        <taxon>Bacteroidota</taxon>
        <taxon>Sphingobacteriia</taxon>
        <taxon>Sphingobacteriales</taxon>
        <taxon>Sphingobacteriaceae</taxon>
        <taxon>Sphingobacterium</taxon>
    </lineage>
</organism>